<feature type="transmembrane region" description="Helical" evidence="8">
    <location>
        <begin position="90"/>
        <end position="114"/>
    </location>
</feature>
<keyword evidence="2" id="KW-0813">Transport</keyword>
<dbReference type="PANTHER" id="PTHR13131">
    <property type="entry name" value="CYSTINOSIN"/>
    <property type="match status" value="1"/>
</dbReference>
<dbReference type="InParanoid" id="A0A2P5HE66"/>
<dbReference type="GO" id="GO:0015184">
    <property type="term" value="F:L-cystine transmembrane transporter activity"/>
    <property type="evidence" value="ECO:0007669"/>
    <property type="project" value="TreeGrafter"/>
</dbReference>
<gene>
    <name evidence="9" type="ORF">DHEL01_v213051</name>
</gene>
<dbReference type="Gene3D" id="1.20.1280.290">
    <property type="match status" value="2"/>
</dbReference>
<feature type="transmembrane region" description="Helical" evidence="8">
    <location>
        <begin position="126"/>
        <end position="146"/>
    </location>
</feature>
<keyword evidence="3 8" id="KW-0812">Transmembrane</keyword>
<sequence length="289" mass="31935">MAPSTVQVVSGLLGWSYMLCWAGSFYPQPILNIRRKTTLGFSIDFAFLNILGMASYATYNIALYSWPTVRREFAERYPSHPEPTVQLNDIVYASHGAILAVIIYSQFYPSLWGFTTTKGLKLSRVGLGLFWCCIVAILLAVLGVFVKPDSMSWSWLDVIYVLGNVKSFLTLVKYAPQAVLNFQRKSTVGMSILQFSMDLVGGILSLAQLFLDSASTGNWSAVSSNPAKFVLGNITVLFDLVFFYQHMVLYRGSRKVSSTGREDGENDPLLSSRADGPRQSGRGVADSRG</sequence>
<feature type="transmembrane region" description="Helical" evidence="8">
    <location>
        <begin position="188"/>
        <end position="210"/>
    </location>
</feature>
<keyword evidence="6 8" id="KW-0472">Membrane</keyword>
<comment type="subcellular location">
    <subcellularLocation>
        <location evidence="1">Endomembrane system</location>
        <topology evidence="1">Multi-pass membrane protein</topology>
    </subcellularLocation>
</comment>
<keyword evidence="4" id="KW-0677">Repeat</keyword>
<feature type="transmembrane region" description="Helical" evidence="8">
    <location>
        <begin position="230"/>
        <end position="250"/>
    </location>
</feature>
<dbReference type="SMART" id="SM00679">
    <property type="entry name" value="CTNS"/>
    <property type="match status" value="2"/>
</dbReference>
<comment type="caution">
    <text evidence="9">The sequence shown here is derived from an EMBL/GenBank/DDBJ whole genome shotgun (WGS) entry which is preliminary data.</text>
</comment>
<reference evidence="9" key="1">
    <citation type="submission" date="2017-09" db="EMBL/GenBank/DDBJ databases">
        <title>Polyketide synthases of a Diaporthe helianthi virulent isolate.</title>
        <authorList>
            <person name="Baroncelli R."/>
        </authorList>
    </citation>
    <scope>NUCLEOTIDE SEQUENCE [LARGE SCALE GENOMIC DNA]</scope>
    <source>
        <strain evidence="9">7/96</strain>
    </source>
</reference>
<accession>A0A2P5HE66</accession>
<dbReference type="InterPro" id="IPR005282">
    <property type="entry name" value="LC_transporter"/>
</dbReference>
<evidence type="ECO:0000256" key="6">
    <source>
        <dbReference type="ARBA" id="ARBA00023136"/>
    </source>
</evidence>
<feature type="transmembrane region" description="Helical" evidence="8">
    <location>
        <begin position="6"/>
        <end position="26"/>
    </location>
</feature>
<evidence type="ECO:0000313" key="9">
    <source>
        <dbReference type="EMBL" id="POS68555.1"/>
    </source>
</evidence>
<dbReference type="Pfam" id="PF04193">
    <property type="entry name" value="PQ-loop"/>
    <property type="match status" value="2"/>
</dbReference>
<feature type="transmembrane region" description="Helical" evidence="8">
    <location>
        <begin position="158"/>
        <end position="176"/>
    </location>
</feature>
<evidence type="ECO:0000256" key="8">
    <source>
        <dbReference type="SAM" id="Phobius"/>
    </source>
</evidence>
<feature type="transmembrane region" description="Helical" evidence="8">
    <location>
        <begin position="38"/>
        <end position="59"/>
    </location>
</feature>
<evidence type="ECO:0008006" key="11">
    <source>
        <dbReference type="Google" id="ProtNLM"/>
    </source>
</evidence>
<organism evidence="9 10">
    <name type="scientific">Diaporthe helianthi</name>
    <dbReference type="NCBI Taxonomy" id="158607"/>
    <lineage>
        <taxon>Eukaryota</taxon>
        <taxon>Fungi</taxon>
        <taxon>Dikarya</taxon>
        <taxon>Ascomycota</taxon>
        <taxon>Pezizomycotina</taxon>
        <taxon>Sordariomycetes</taxon>
        <taxon>Sordariomycetidae</taxon>
        <taxon>Diaporthales</taxon>
        <taxon>Diaporthaceae</taxon>
        <taxon>Diaporthe</taxon>
    </lineage>
</organism>
<feature type="region of interest" description="Disordered" evidence="7">
    <location>
        <begin position="257"/>
        <end position="289"/>
    </location>
</feature>
<evidence type="ECO:0000256" key="7">
    <source>
        <dbReference type="SAM" id="MobiDB-lite"/>
    </source>
</evidence>
<dbReference type="AlphaFoldDB" id="A0A2P5HE66"/>
<dbReference type="EMBL" id="MAVT02004109">
    <property type="protein sequence ID" value="POS68555.1"/>
    <property type="molecule type" value="Genomic_DNA"/>
</dbReference>
<dbReference type="Proteomes" id="UP000094444">
    <property type="component" value="Unassembled WGS sequence"/>
</dbReference>
<evidence type="ECO:0000256" key="4">
    <source>
        <dbReference type="ARBA" id="ARBA00022737"/>
    </source>
</evidence>
<keyword evidence="5 8" id="KW-1133">Transmembrane helix</keyword>
<evidence type="ECO:0000256" key="1">
    <source>
        <dbReference type="ARBA" id="ARBA00004127"/>
    </source>
</evidence>
<protein>
    <recommendedName>
        <fullName evidence="11">Cystinosin</fullName>
    </recommendedName>
</protein>
<dbReference type="FunCoup" id="A0A2P5HE66">
    <property type="interactions" value="258"/>
</dbReference>
<keyword evidence="10" id="KW-1185">Reference proteome</keyword>
<dbReference type="GO" id="GO:0005774">
    <property type="term" value="C:vacuolar membrane"/>
    <property type="evidence" value="ECO:0007669"/>
    <property type="project" value="TreeGrafter"/>
</dbReference>
<name>A0A2P5HE66_DIAHE</name>
<dbReference type="InterPro" id="IPR006603">
    <property type="entry name" value="PQ-loop_rpt"/>
</dbReference>
<dbReference type="GO" id="GO:0000324">
    <property type="term" value="C:fungal-type vacuole"/>
    <property type="evidence" value="ECO:0007669"/>
    <property type="project" value="TreeGrafter"/>
</dbReference>
<evidence type="ECO:0000256" key="2">
    <source>
        <dbReference type="ARBA" id="ARBA00022448"/>
    </source>
</evidence>
<proteinExistence type="predicted"/>
<evidence type="ECO:0000256" key="3">
    <source>
        <dbReference type="ARBA" id="ARBA00022692"/>
    </source>
</evidence>
<evidence type="ECO:0000256" key="5">
    <source>
        <dbReference type="ARBA" id="ARBA00022989"/>
    </source>
</evidence>
<evidence type="ECO:0000313" key="10">
    <source>
        <dbReference type="Proteomes" id="UP000094444"/>
    </source>
</evidence>
<dbReference type="OrthoDB" id="75720at2759"/>
<dbReference type="GO" id="GO:0012505">
    <property type="term" value="C:endomembrane system"/>
    <property type="evidence" value="ECO:0007669"/>
    <property type="project" value="UniProtKB-SubCell"/>
</dbReference>
<dbReference type="PANTHER" id="PTHR13131:SF5">
    <property type="entry name" value="CYSTINOSIN"/>
    <property type="match status" value="1"/>
</dbReference>